<dbReference type="SUPFAM" id="SSF53098">
    <property type="entry name" value="Ribonuclease H-like"/>
    <property type="match status" value="1"/>
</dbReference>
<evidence type="ECO:0000256" key="6">
    <source>
        <dbReference type="ARBA" id="ARBA00012180"/>
    </source>
</evidence>
<dbReference type="GO" id="GO:0032299">
    <property type="term" value="C:ribonuclease H2 complex"/>
    <property type="evidence" value="ECO:0007669"/>
    <property type="project" value="TreeGrafter"/>
</dbReference>
<keyword evidence="11 14" id="KW-0255">Endonuclease</keyword>
<dbReference type="InterPro" id="IPR001352">
    <property type="entry name" value="RNase_HII/HIII"/>
</dbReference>
<evidence type="ECO:0000256" key="16">
    <source>
        <dbReference type="RuleBase" id="RU003515"/>
    </source>
</evidence>
<dbReference type="NCBIfam" id="NF000595">
    <property type="entry name" value="PRK00015.1-3"/>
    <property type="match status" value="1"/>
</dbReference>
<keyword evidence="12 14" id="KW-0378">Hydrolase</keyword>
<keyword evidence="9 14" id="KW-0540">Nuclease</keyword>
<evidence type="ECO:0000256" key="1">
    <source>
        <dbReference type="ARBA" id="ARBA00000077"/>
    </source>
</evidence>
<evidence type="ECO:0000256" key="11">
    <source>
        <dbReference type="ARBA" id="ARBA00022759"/>
    </source>
</evidence>
<feature type="binding site" evidence="14 15">
    <location>
        <position position="113"/>
    </location>
    <ligand>
        <name>a divalent metal cation</name>
        <dbReference type="ChEBI" id="CHEBI:60240"/>
    </ligand>
</feature>
<evidence type="ECO:0000256" key="13">
    <source>
        <dbReference type="ARBA" id="ARBA00023211"/>
    </source>
</evidence>
<dbReference type="GO" id="GO:0005737">
    <property type="term" value="C:cytoplasm"/>
    <property type="evidence" value="ECO:0007669"/>
    <property type="project" value="UniProtKB-SubCell"/>
</dbReference>
<dbReference type="Gene3D" id="3.30.420.10">
    <property type="entry name" value="Ribonuclease H-like superfamily/Ribonuclease H"/>
    <property type="match status" value="1"/>
</dbReference>
<dbReference type="InterPro" id="IPR036397">
    <property type="entry name" value="RNaseH_sf"/>
</dbReference>
<keyword evidence="8 14" id="KW-0963">Cytoplasm</keyword>
<comment type="caution">
    <text evidence="18">The sequence shown here is derived from an EMBL/GenBank/DDBJ whole genome shotgun (WGS) entry which is preliminary data.</text>
</comment>
<evidence type="ECO:0000256" key="2">
    <source>
        <dbReference type="ARBA" id="ARBA00001946"/>
    </source>
</evidence>
<organism evidence="18 19">
    <name type="scientific">Candidatus Cryptobacteroides merdipullorum</name>
    <dbReference type="NCBI Taxonomy" id="2840771"/>
    <lineage>
        <taxon>Bacteria</taxon>
        <taxon>Pseudomonadati</taxon>
        <taxon>Bacteroidota</taxon>
        <taxon>Bacteroidia</taxon>
        <taxon>Bacteroidales</taxon>
        <taxon>Candidatus Cryptobacteroides</taxon>
    </lineage>
</organism>
<feature type="binding site" evidence="14 15">
    <location>
        <position position="22"/>
    </location>
    <ligand>
        <name>a divalent metal cation</name>
        <dbReference type="ChEBI" id="CHEBI:60240"/>
    </ligand>
</feature>
<evidence type="ECO:0000256" key="15">
    <source>
        <dbReference type="PROSITE-ProRule" id="PRU01319"/>
    </source>
</evidence>
<dbReference type="GO" id="GO:0043137">
    <property type="term" value="P:DNA replication, removal of RNA primer"/>
    <property type="evidence" value="ECO:0007669"/>
    <property type="project" value="TreeGrafter"/>
</dbReference>
<comment type="similarity">
    <text evidence="5 14 16">Belongs to the RNase HII family.</text>
</comment>
<comment type="catalytic activity">
    <reaction evidence="1 14 15 16">
        <text>Endonucleolytic cleavage to 5'-phosphomonoester.</text>
        <dbReference type="EC" id="3.1.26.4"/>
    </reaction>
</comment>
<keyword evidence="10 14" id="KW-0479">Metal-binding</keyword>
<accession>A0A9D1GNW2</accession>
<comment type="cofactor">
    <cofactor evidence="2">
        <name>Mg(2+)</name>
        <dbReference type="ChEBI" id="CHEBI:18420"/>
    </cofactor>
</comment>
<evidence type="ECO:0000256" key="10">
    <source>
        <dbReference type="ARBA" id="ARBA00022723"/>
    </source>
</evidence>
<dbReference type="HAMAP" id="MF_00052_B">
    <property type="entry name" value="RNase_HII_B"/>
    <property type="match status" value="1"/>
</dbReference>
<evidence type="ECO:0000256" key="7">
    <source>
        <dbReference type="ARBA" id="ARBA00019179"/>
    </source>
</evidence>
<protein>
    <recommendedName>
        <fullName evidence="7 14">Ribonuclease HII</fullName>
        <shortName evidence="14">RNase HII</shortName>
        <ecNumber evidence="6 14">3.1.26.4</ecNumber>
    </recommendedName>
</protein>
<feature type="binding site" evidence="14 15">
    <location>
        <position position="21"/>
    </location>
    <ligand>
        <name>a divalent metal cation</name>
        <dbReference type="ChEBI" id="CHEBI:60240"/>
    </ligand>
</feature>
<proteinExistence type="inferred from homology"/>
<sequence>MPREIHLLGPVRPELLEAGCDEAGRGPLAGPVFAAAVILPADFRHPLLNDSKQMGRKAREELRGIIEKEAVAWAVEAVSAAEIDELNILEASIAGMQRAVRKLGRRPDYLLIDGNRFRPFDGLPYTTVVKGDATYMSIAAASVLAKTWRDEYMTELAEKYPQYGWEHNMGYPTREHIEAIRRFGFTPEHRRSFHPKELEPTLFDIL</sequence>
<dbReference type="PANTHER" id="PTHR10954:SF18">
    <property type="entry name" value="RIBONUCLEASE HII"/>
    <property type="match status" value="1"/>
</dbReference>
<evidence type="ECO:0000256" key="14">
    <source>
        <dbReference type="HAMAP-Rule" id="MF_00052"/>
    </source>
</evidence>
<evidence type="ECO:0000259" key="17">
    <source>
        <dbReference type="PROSITE" id="PS51975"/>
    </source>
</evidence>
<dbReference type="InterPro" id="IPR024567">
    <property type="entry name" value="RNase_HII/HIII_dom"/>
</dbReference>
<comment type="cofactor">
    <cofactor evidence="14 15">
        <name>Mn(2+)</name>
        <dbReference type="ChEBI" id="CHEBI:29035"/>
    </cofactor>
    <cofactor evidence="14 15">
        <name>Mg(2+)</name>
        <dbReference type="ChEBI" id="CHEBI:18420"/>
    </cofactor>
    <text evidence="14 15">Manganese or magnesium. Binds 1 divalent metal ion per monomer in the absence of substrate. May bind a second metal ion after substrate binding.</text>
</comment>
<dbReference type="GO" id="GO:0030145">
    <property type="term" value="F:manganese ion binding"/>
    <property type="evidence" value="ECO:0007669"/>
    <property type="project" value="UniProtKB-UniRule"/>
</dbReference>
<feature type="domain" description="RNase H type-2" evidence="17">
    <location>
        <begin position="15"/>
        <end position="205"/>
    </location>
</feature>
<dbReference type="Pfam" id="PF01351">
    <property type="entry name" value="RNase_HII"/>
    <property type="match status" value="1"/>
</dbReference>
<keyword evidence="13 14" id="KW-0464">Manganese</keyword>
<evidence type="ECO:0000256" key="3">
    <source>
        <dbReference type="ARBA" id="ARBA00004065"/>
    </source>
</evidence>
<gene>
    <name evidence="14" type="primary">rnhB</name>
    <name evidence="18" type="ORF">IAC35_03830</name>
</gene>
<dbReference type="Proteomes" id="UP000886881">
    <property type="component" value="Unassembled WGS sequence"/>
</dbReference>
<dbReference type="GO" id="GO:0003723">
    <property type="term" value="F:RNA binding"/>
    <property type="evidence" value="ECO:0007669"/>
    <property type="project" value="UniProtKB-UniRule"/>
</dbReference>
<evidence type="ECO:0000256" key="12">
    <source>
        <dbReference type="ARBA" id="ARBA00022801"/>
    </source>
</evidence>
<dbReference type="EMBL" id="DVLC01000073">
    <property type="protein sequence ID" value="HIT46970.1"/>
    <property type="molecule type" value="Genomic_DNA"/>
</dbReference>
<dbReference type="CDD" id="cd07182">
    <property type="entry name" value="RNase_HII_bacteria_HII_like"/>
    <property type="match status" value="1"/>
</dbReference>
<comment type="subcellular location">
    <subcellularLocation>
        <location evidence="4 14">Cytoplasm</location>
    </subcellularLocation>
</comment>
<dbReference type="InterPro" id="IPR022898">
    <property type="entry name" value="RNase_HII"/>
</dbReference>
<evidence type="ECO:0000256" key="4">
    <source>
        <dbReference type="ARBA" id="ARBA00004496"/>
    </source>
</evidence>
<dbReference type="PANTHER" id="PTHR10954">
    <property type="entry name" value="RIBONUCLEASE H2 SUBUNIT A"/>
    <property type="match status" value="1"/>
</dbReference>
<evidence type="ECO:0000256" key="5">
    <source>
        <dbReference type="ARBA" id="ARBA00007383"/>
    </source>
</evidence>
<dbReference type="EC" id="3.1.26.4" evidence="6 14"/>
<dbReference type="AlphaFoldDB" id="A0A9D1GNW2"/>
<evidence type="ECO:0000256" key="8">
    <source>
        <dbReference type="ARBA" id="ARBA00022490"/>
    </source>
</evidence>
<dbReference type="PROSITE" id="PS51975">
    <property type="entry name" value="RNASE_H_2"/>
    <property type="match status" value="1"/>
</dbReference>
<reference evidence="18" key="2">
    <citation type="journal article" date="2021" name="PeerJ">
        <title>Extensive microbial diversity within the chicken gut microbiome revealed by metagenomics and culture.</title>
        <authorList>
            <person name="Gilroy R."/>
            <person name="Ravi A."/>
            <person name="Getino M."/>
            <person name="Pursley I."/>
            <person name="Horton D.L."/>
            <person name="Alikhan N.F."/>
            <person name="Baker D."/>
            <person name="Gharbi K."/>
            <person name="Hall N."/>
            <person name="Watson M."/>
            <person name="Adriaenssens E.M."/>
            <person name="Foster-Nyarko E."/>
            <person name="Jarju S."/>
            <person name="Secka A."/>
            <person name="Antonio M."/>
            <person name="Oren A."/>
            <person name="Chaudhuri R.R."/>
            <person name="La Ragione R."/>
            <person name="Hildebrand F."/>
            <person name="Pallen M.J."/>
        </authorList>
    </citation>
    <scope>NUCLEOTIDE SEQUENCE</scope>
    <source>
        <strain evidence="18">ChiHecec2B26-709</strain>
    </source>
</reference>
<evidence type="ECO:0000313" key="18">
    <source>
        <dbReference type="EMBL" id="HIT46970.1"/>
    </source>
</evidence>
<dbReference type="InterPro" id="IPR012337">
    <property type="entry name" value="RNaseH-like_sf"/>
</dbReference>
<evidence type="ECO:0000256" key="9">
    <source>
        <dbReference type="ARBA" id="ARBA00022722"/>
    </source>
</evidence>
<comment type="function">
    <text evidence="3 14 16">Endonuclease that specifically degrades the RNA of RNA-DNA hybrids.</text>
</comment>
<dbReference type="GO" id="GO:0006298">
    <property type="term" value="P:mismatch repair"/>
    <property type="evidence" value="ECO:0007669"/>
    <property type="project" value="TreeGrafter"/>
</dbReference>
<name>A0A9D1GNW2_9BACT</name>
<reference evidence="18" key="1">
    <citation type="submission" date="2020-10" db="EMBL/GenBank/DDBJ databases">
        <authorList>
            <person name="Gilroy R."/>
        </authorList>
    </citation>
    <scope>NUCLEOTIDE SEQUENCE</scope>
    <source>
        <strain evidence="18">ChiHecec2B26-709</strain>
    </source>
</reference>
<evidence type="ECO:0000313" key="19">
    <source>
        <dbReference type="Proteomes" id="UP000886881"/>
    </source>
</evidence>
<dbReference type="GO" id="GO:0004523">
    <property type="term" value="F:RNA-DNA hybrid ribonuclease activity"/>
    <property type="evidence" value="ECO:0007669"/>
    <property type="project" value="UniProtKB-UniRule"/>
</dbReference>